<dbReference type="EMBL" id="UOFI01000116">
    <property type="protein sequence ID" value="VAW68186.1"/>
    <property type="molecule type" value="Genomic_DNA"/>
</dbReference>
<dbReference type="Pfam" id="PF05016">
    <property type="entry name" value="ParE_toxin"/>
    <property type="match status" value="1"/>
</dbReference>
<dbReference type="InterPro" id="IPR035093">
    <property type="entry name" value="RelE/ParE_toxin_dom_sf"/>
</dbReference>
<keyword evidence="1" id="KW-1277">Toxin-antitoxin system</keyword>
<evidence type="ECO:0008006" key="3">
    <source>
        <dbReference type="Google" id="ProtNLM"/>
    </source>
</evidence>
<organism evidence="2">
    <name type="scientific">hydrothermal vent metagenome</name>
    <dbReference type="NCBI Taxonomy" id="652676"/>
    <lineage>
        <taxon>unclassified sequences</taxon>
        <taxon>metagenomes</taxon>
        <taxon>ecological metagenomes</taxon>
    </lineage>
</organism>
<dbReference type="AlphaFoldDB" id="A0A3B0YIN6"/>
<dbReference type="Gene3D" id="3.30.2310.20">
    <property type="entry name" value="RelE-like"/>
    <property type="match status" value="1"/>
</dbReference>
<name>A0A3B0YIN6_9ZZZZ</name>
<reference evidence="2" key="1">
    <citation type="submission" date="2018-06" db="EMBL/GenBank/DDBJ databases">
        <authorList>
            <person name="Zhirakovskaya E."/>
        </authorList>
    </citation>
    <scope>NUCLEOTIDE SEQUENCE</scope>
</reference>
<dbReference type="InterPro" id="IPR028344">
    <property type="entry name" value="ParE1/4"/>
</dbReference>
<dbReference type="PIRSF" id="PIRSF029218">
    <property type="entry name" value="ParE"/>
    <property type="match status" value="1"/>
</dbReference>
<evidence type="ECO:0000313" key="2">
    <source>
        <dbReference type="EMBL" id="VAW68186.1"/>
    </source>
</evidence>
<sequence>MPSFKPIRIADPATRDLQAIAEYTASEWGVKQKESYLNLIKQSFKSLSRSGNIGKKRDEIASELYSYSVKKHVVFFRETKKEFLIIRVLHTRMDMEKQF</sequence>
<accession>A0A3B0YIN6</accession>
<dbReference type="InterPro" id="IPR007712">
    <property type="entry name" value="RelE/ParE_toxin"/>
</dbReference>
<proteinExistence type="predicted"/>
<gene>
    <name evidence="2" type="ORF">MNBD_GAMMA09-1780</name>
</gene>
<protein>
    <recommendedName>
        <fullName evidence="3">Toxin</fullName>
    </recommendedName>
</protein>
<evidence type="ECO:0000256" key="1">
    <source>
        <dbReference type="ARBA" id="ARBA00022649"/>
    </source>
</evidence>